<evidence type="ECO:0000259" key="1">
    <source>
        <dbReference type="Pfam" id="PF00078"/>
    </source>
</evidence>
<evidence type="ECO:0000313" key="2">
    <source>
        <dbReference type="EMBL" id="RDY11662.1"/>
    </source>
</evidence>
<dbReference type="Proteomes" id="UP000257109">
    <property type="component" value="Unassembled WGS sequence"/>
</dbReference>
<gene>
    <name evidence="2" type="ORF">CR513_03652</name>
</gene>
<dbReference type="Pfam" id="PF00078">
    <property type="entry name" value="RVT_1"/>
    <property type="match status" value="1"/>
</dbReference>
<accession>A0A371I9F8</accession>
<reference evidence="2" key="1">
    <citation type="submission" date="2018-05" db="EMBL/GenBank/DDBJ databases">
        <title>Draft genome of Mucuna pruriens seed.</title>
        <authorList>
            <person name="Nnadi N.E."/>
            <person name="Vos R."/>
            <person name="Hasami M.H."/>
            <person name="Devisetty U.K."/>
            <person name="Aguiy J.C."/>
        </authorList>
    </citation>
    <scope>NUCLEOTIDE SEQUENCE [LARGE SCALE GENOMIC DNA]</scope>
    <source>
        <strain evidence="2">JCA_2017</strain>
    </source>
</reference>
<dbReference type="InterPro" id="IPR000477">
    <property type="entry name" value="RT_dom"/>
</dbReference>
<dbReference type="OrthoDB" id="1420748at2759"/>
<dbReference type="Gene3D" id="3.30.70.270">
    <property type="match status" value="1"/>
</dbReference>
<name>A0A371I9F8_MUCPR</name>
<comment type="caution">
    <text evidence="2">The sequence shown here is derived from an EMBL/GenBank/DDBJ whole genome shotgun (WGS) entry which is preliminary data.</text>
</comment>
<dbReference type="PANTHER" id="PTHR35046:SF26">
    <property type="entry name" value="RNA-DIRECTED DNA POLYMERASE"/>
    <property type="match status" value="1"/>
</dbReference>
<feature type="domain" description="Reverse transcriptase" evidence="1">
    <location>
        <begin position="4"/>
        <end position="61"/>
    </location>
</feature>
<dbReference type="InterPro" id="IPR043502">
    <property type="entry name" value="DNA/RNA_pol_sf"/>
</dbReference>
<proteinExistence type="predicted"/>
<feature type="non-terminal residue" evidence="2">
    <location>
        <position position="1"/>
    </location>
</feature>
<dbReference type="AlphaFoldDB" id="A0A371I9F8"/>
<protein>
    <recommendedName>
        <fullName evidence="1">Reverse transcriptase domain-containing protein</fullName>
    </recommendedName>
</protein>
<dbReference type="SUPFAM" id="SSF56672">
    <property type="entry name" value="DNA/RNA polymerases"/>
    <property type="match status" value="1"/>
</dbReference>
<dbReference type="EMBL" id="QJKJ01000601">
    <property type="protein sequence ID" value="RDY11662.1"/>
    <property type="molecule type" value="Genomic_DNA"/>
</dbReference>
<evidence type="ECO:0000313" key="3">
    <source>
        <dbReference type="Proteomes" id="UP000257109"/>
    </source>
</evidence>
<dbReference type="InterPro" id="IPR043128">
    <property type="entry name" value="Rev_trsase/Diguanyl_cyclase"/>
</dbReference>
<sequence>MPSSTFMRLMNHVLHSLIGRCVVIYFDDIVVYFKLLDDHVKHVYQVLKLLKDESLYINLKKDFSTSATPSNEILKKDVGFKWEDPQEKSYWTLKERLTNALVLAFLNFHKSFKLECDAFNSLRYLKGQHKLNKRHCKWVEFLEIFLYVIKYKQGKTKIVADVLSQRHMLIAMMEAKLPGFKSHNDLYMDDNDFKEAYDHCDVSANEGFFKPEDFFI</sequence>
<keyword evidence="3" id="KW-1185">Reference proteome</keyword>
<dbReference type="PANTHER" id="PTHR35046">
    <property type="entry name" value="ZINC KNUCKLE (CCHC-TYPE) FAMILY PROTEIN"/>
    <property type="match status" value="1"/>
</dbReference>
<organism evidence="2 3">
    <name type="scientific">Mucuna pruriens</name>
    <name type="common">Velvet bean</name>
    <name type="synonym">Dolichos pruriens</name>
    <dbReference type="NCBI Taxonomy" id="157652"/>
    <lineage>
        <taxon>Eukaryota</taxon>
        <taxon>Viridiplantae</taxon>
        <taxon>Streptophyta</taxon>
        <taxon>Embryophyta</taxon>
        <taxon>Tracheophyta</taxon>
        <taxon>Spermatophyta</taxon>
        <taxon>Magnoliopsida</taxon>
        <taxon>eudicotyledons</taxon>
        <taxon>Gunneridae</taxon>
        <taxon>Pentapetalae</taxon>
        <taxon>rosids</taxon>
        <taxon>fabids</taxon>
        <taxon>Fabales</taxon>
        <taxon>Fabaceae</taxon>
        <taxon>Papilionoideae</taxon>
        <taxon>50 kb inversion clade</taxon>
        <taxon>NPAAA clade</taxon>
        <taxon>indigoferoid/millettioid clade</taxon>
        <taxon>Phaseoleae</taxon>
        <taxon>Mucuna</taxon>
    </lineage>
</organism>